<evidence type="ECO:0000256" key="4">
    <source>
        <dbReference type="ARBA" id="ARBA00022989"/>
    </source>
</evidence>
<keyword evidence="3 6" id="KW-0812">Transmembrane</keyword>
<sequence length="409" mass="47430">MDDIEVIDEGGIEELVDEEDIVDLMKMFYYKFMPIITLIGLFTNGFCIIVLSQRQFRQKQVNRYFLVLSIMEFLVCCSVIPLMLSNNGCYFLRFTTAYYYAHLGWPATEALQMISFYIIICISYDRFIAAYFPYKYKATQTFRVCKIRILVIILVSFLFHLPLMCLGRVHENPHSSSVEILGNRSEHTHSNIVNNFHDEHNHAYWVNDKKSGHNSTHYVHHYGNNLIQYVHDAYRERGQSISFRVYEAIKMTVDTWIPSTLLLGLNIALVVRIIRRHHVGIGQHMTSNTVIINTSIVIMAALYFILSLPVTIYTVAMNGHLKDKCHGTYKVEMFRGVGNTMKLFQNITLIIFIFILNKNFKNDILKKFSELKNDKNSKDVSSIVAFTSQCETKIKLYDSKSGSDKDNYC</sequence>
<dbReference type="Gene3D" id="1.20.1070.10">
    <property type="entry name" value="Rhodopsin 7-helix transmembrane proteins"/>
    <property type="match status" value="1"/>
</dbReference>
<protein>
    <recommendedName>
        <fullName evidence="7">G-protein coupled receptors family 1 profile domain-containing protein</fullName>
    </recommendedName>
</protein>
<comment type="subcellular location">
    <subcellularLocation>
        <location evidence="1">Membrane</location>
    </subcellularLocation>
</comment>
<reference evidence="8 9" key="1">
    <citation type="submission" date="2024-05" db="EMBL/GenBank/DDBJ databases">
        <authorList>
            <person name="Wallberg A."/>
        </authorList>
    </citation>
    <scope>NUCLEOTIDE SEQUENCE [LARGE SCALE GENOMIC DNA]</scope>
</reference>
<feature type="transmembrane region" description="Helical" evidence="6">
    <location>
        <begin position="110"/>
        <end position="128"/>
    </location>
</feature>
<dbReference type="GO" id="GO:0004930">
    <property type="term" value="F:G protein-coupled receptor activity"/>
    <property type="evidence" value="ECO:0007669"/>
    <property type="project" value="InterPro"/>
</dbReference>
<feature type="transmembrane region" description="Helical" evidence="6">
    <location>
        <begin position="295"/>
        <end position="316"/>
    </location>
</feature>
<feature type="domain" description="G-protein coupled receptors family 1 profile" evidence="7">
    <location>
        <begin position="43"/>
        <end position="315"/>
    </location>
</feature>
<keyword evidence="4 6" id="KW-1133">Transmembrane helix</keyword>
<evidence type="ECO:0000256" key="3">
    <source>
        <dbReference type="ARBA" id="ARBA00022692"/>
    </source>
</evidence>
<evidence type="ECO:0000256" key="1">
    <source>
        <dbReference type="ARBA" id="ARBA00004370"/>
    </source>
</evidence>
<feature type="transmembrane region" description="Helical" evidence="6">
    <location>
        <begin position="336"/>
        <end position="357"/>
    </location>
</feature>
<organism evidence="8 9">
    <name type="scientific">Meganyctiphanes norvegica</name>
    <name type="common">Northern krill</name>
    <name type="synonym">Thysanopoda norvegica</name>
    <dbReference type="NCBI Taxonomy" id="48144"/>
    <lineage>
        <taxon>Eukaryota</taxon>
        <taxon>Metazoa</taxon>
        <taxon>Ecdysozoa</taxon>
        <taxon>Arthropoda</taxon>
        <taxon>Crustacea</taxon>
        <taxon>Multicrustacea</taxon>
        <taxon>Malacostraca</taxon>
        <taxon>Eumalacostraca</taxon>
        <taxon>Eucarida</taxon>
        <taxon>Euphausiacea</taxon>
        <taxon>Euphausiidae</taxon>
        <taxon>Meganyctiphanes</taxon>
    </lineage>
</organism>
<dbReference type="Proteomes" id="UP001497623">
    <property type="component" value="Unassembled WGS sequence"/>
</dbReference>
<evidence type="ECO:0000256" key="5">
    <source>
        <dbReference type="ARBA" id="ARBA00023136"/>
    </source>
</evidence>
<dbReference type="InterPro" id="IPR000276">
    <property type="entry name" value="GPCR_Rhodpsn"/>
</dbReference>
<feature type="transmembrane region" description="Helical" evidence="6">
    <location>
        <begin position="64"/>
        <end position="84"/>
    </location>
</feature>
<dbReference type="PANTHER" id="PTHR46641">
    <property type="entry name" value="FMRFAMIDE RECEPTOR-RELATED"/>
    <property type="match status" value="1"/>
</dbReference>
<evidence type="ECO:0000313" key="8">
    <source>
        <dbReference type="EMBL" id="CAL4131811.1"/>
    </source>
</evidence>
<feature type="transmembrane region" description="Helical" evidence="6">
    <location>
        <begin position="32"/>
        <end position="52"/>
    </location>
</feature>
<dbReference type="SUPFAM" id="SSF81321">
    <property type="entry name" value="Family A G protein-coupled receptor-like"/>
    <property type="match status" value="1"/>
</dbReference>
<accession>A0AAV2RRY2</accession>
<name>A0AAV2RRY2_MEGNR</name>
<feature type="non-terminal residue" evidence="8">
    <location>
        <position position="409"/>
    </location>
</feature>
<dbReference type="PANTHER" id="PTHR46641:SF2">
    <property type="entry name" value="FMRFAMIDE RECEPTOR"/>
    <property type="match status" value="1"/>
</dbReference>
<feature type="transmembrane region" description="Helical" evidence="6">
    <location>
        <begin position="256"/>
        <end position="274"/>
    </location>
</feature>
<evidence type="ECO:0000256" key="2">
    <source>
        <dbReference type="ARBA" id="ARBA00010663"/>
    </source>
</evidence>
<dbReference type="GO" id="GO:0016020">
    <property type="term" value="C:membrane"/>
    <property type="evidence" value="ECO:0007669"/>
    <property type="project" value="UniProtKB-SubCell"/>
</dbReference>
<dbReference type="InterPro" id="IPR017452">
    <property type="entry name" value="GPCR_Rhodpsn_7TM"/>
</dbReference>
<evidence type="ECO:0000256" key="6">
    <source>
        <dbReference type="SAM" id="Phobius"/>
    </source>
</evidence>
<evidence type="ECO:0000313" key="9">
    <source>
        <dbReference type="Proteomes" id="UP001497623"/>
    </source>
</evidence>
<comment type="similarity">
    <text evidence="2">Belongs to the G-protein coupled receptor 1 family.</text>
</comment>
<dbReference type="AlphaFoldDB" id="A0AAV2RRY2"/>
<comment type="caution">
    <text evidence="8">The sequence shown here is derived from an EMBL/GenBank/DDBJ whole genome shotgun (WGS) entry which is preliminary data.</text>
</comment>
<dbReference type="EMBL" id="CAXKWB010027412">
    <property type="protein sequence ID" value="CAL4131811.1"/>
    <property type="molecule type" value="Genomic_DNA"/>
</dbReference>
<proteinExistence type="inferred from homology"/>
<gene>
    <name evidence="8" type="ORF">MNOR_LOCUS26860</name>
</gene>
<dbReference type="PROSITE" id="PS50262">
    <property type="entry name" value="G_PROTEIN_RECEP_F1_2"/>
    <property type="match status" value="1"/>
</dbReference>
<keyword evidence="5 6" id="KW-0472">Membrane</keyword>
<evidence type="ECO:0000259" key="7">
    <source>
        <dbReference type="PROSITE" id="PS50262"/>
    </source>
</evidence>
<keyword evidence="9" id="KW-1185">Reference proteome</keyword>
<dbReference type="InterPro" id="IPR052954">
    <property type="entry name" value="GPCR-Ligand_Int"/>
</dbReference>
<feature type="transmembrane region" description="Helical" evidence="6">
    <location>
        <begin position="149"/>
        <end position="169"/>
    </location>
</feature>
<dbReference type="Pfam" id="PF00001">
    <property type="entry name" value="7tm_1"/>
    <property type="match status" value="1"/>
</dbReference>